<feature type="compositionally biased region" description="Polar residues" evidence="1">
    <location>
        <begin position="92"/>
        <end position="117"/>
    </location>
</feature>
<feature type="region of interest" description="Disordered" evidence="1">
    <location>
        <begin position="91"/>
        <end position="127"/>
    </location>
</feature>
<dbReference type="Proteomes" id="UP001492380">
    <property type="component" value="Unassembled WGS sequence"/>
</dbReference>
<dbReference type="EMBL" id="JBBWRZ010000003">
    <property type="protein sequence ID" value="KAK8240765.1"/>
    <property type="molecule type" value="Genomic_DNA"/>
</dbReference>
<feature type="signal peptide" evidence="2">
    <location>
        <begin position="1"/>
        <end position="27"/>
    </location>
</feature>
<keyword evidence="2" id="KW-0732">Signal</keyword>
<evidence type="ECO:0000256" key="1">
    <source>
        <dbReference type="SAM" id="MobiDB-lite"/>
    </source>
</evidence>
<gene>
    <name evidence="3" type="ORF">HDK90DRAFT_480677</name>
</gene>
<accession>A0ABR1YX37</accession>
<feature type="chain" id="PRO_5046185268" description="Secreted protein" evidence="2">
    <location>
        <begin position="28"/>
        <end position="127"/>
    </location>
</feature>
<sequence>MECHRIRHCLTFLPRWLLLLFSAPKHTNLPYVCVYCTYETSQPCCDSFLLPSFYSSSVLSFTHITPTHPVGKLIDSLVFLSRVRTYIRMASQPASQPTTTMSQPVDQPNRASPSLYWSDSHRRAGLV</sequence>
<proteinExistence type="predicted"/>
<keyword evidence="4" id="KW-1185">Reference proteome</keyword>
<organism evidence="3 4">
    <name type="scientific">Phyllosticta capitalensis</name>
    <dbReference type="NCBI Taxonomy" id="121624"/>
    <lineage>
        <taxon>Eukaryota</taxon>
        <taxon>Fungi</taxon>
        <taxon>Dikarya</taxon>
        <taxon>Ascomycota</taxon>
        <taxon>Pezizomycotina</taxon>
        <taxon>Dothideomycetes</taxon>
        <taxon>Dothideomycetes incertae sedis</taxon>
        <taxon>Botryosphaeriales</taxon>
        <taxon>Phyllostictaceae</taxon>
        <taxon>Phyllosticta</taxon>
    </lineage>
</organism>
<evidence type="ECO:0000313" key="4">
    <source>
        <dbReference type="Proteomes" id="UP001492380"/>
    </source>
</evidence>
<evidence type="ECO:0008006" key="5">
    <source>
        <dbReference type="Google" id="ProtNLM"/>
    </source>
</evidence>
<evidence type="ECO:0000256" key="2">
    <source>
        <dbReference type="SAM" id="SignalP"/>
    </source>
</evidence>
<evidence type="ECO:0000313" key="3">
    <source>
        <dbReference type="EMBL" id="KAK8240765.1"/>
    </source>
</evidence>
<protein>
    <recommendedName>
        <fullName evidence="5">Secreted protein</fullName>
    </recommendedName>
</protein>
<name>A0ABR1YX37_9PEZI</name>
<comment type="caution">
    <text evidence="3">The sequence shown here is derived from an EMBL/GenBank/DDBJ whole genome shotgun (WGS) entry which is preliminary data.</text>
</comment>
<reference evidence="3 4" key="1">
    <citation type="submission" date="2024-04" db="EMBL/GenBank/DDBJ databases">
        <title>Phyllosticta paracitricarpa is synonymous to the EU quarantine fungus P. citricarpa based on phylogenomic analyses.</title>
        <authorList>
            <consortium name="Lawrence Berkeley National Laboratory"/>
            <person name="Van Ingen-Buijs V.A."/>
            <person name="Van Westerhoven A.C."/>
            <person name="Haridas S."/>
            <person name="Skiadas P."/>
            <person name="Martin F."/>
            <person name="Groenewald J.Z."/>
            <person name="Crous P.W."/>
            <person name="Seidl M.F."/>
        </authorList>
    </citation>
    <scope>NUCLEOTIDE SEQUENCE [LARGE SCALE GENOMIC DNA]</scope>
    <source>
        <strain evidence="3 4">CBS 123374</strain>
    </source>
</reference>